<proteinExistence type="inferred from homology"/>
<dbReference type="STRING" id="1045775.SAMN05216378_0240"/>
<dbReference type="PRINTS" id="PR00739">
    <property type="entry name" value="GLHYDRLASE26"/>
</dbReference>
<dbReference type="GO" id="GO:0030246">
    <property type="term" value="F:carbohydrate binding"/>
    <property type="evidence" value="ECO:0007669"/>
    <property type="project" value="InterPro"/>
</dbReference>
<dbReference type="Gene3D" id="2.60.120.260">
    <property type="entry name" value="Galactose-binding domain-like"/>
    <property type="match status" value="3"/>
</dbReference>
<dbReference type="PROSITE" id="PS51175">
    <property type="entry name" value="CBM6"/>
    <property type="match status" value="2"/>
</dbReference>
<dbReference type="GO" id="GO:0006080">
    <property type="term" value="P:substituted mannan metabolic process"/>
    <property type="evidence" value="ECO:0007669"/>
    <property type="project" value="InterPro"/>
</dbReference>
<evidence type="ECO:0000256" key="1">
    <source>
        <dbReference type="ARBA" id="ARBA00007754"/>
    </source>
</evidence>
<dbReference type="RefSeq" id="WP_245772835.1">
    <property type="nucleotide sequence ID" value="NZ_FOMT01000001.1"/>
</dbReference>
<dbReference type="InterPro" id="IPR017853">
    <property type="entry name" value="GH"/>
</dbReference>
<feature type="domain" description="CBM6" evidence="6">
    <location>
        <begin position="629"/>
        <end position="746"/>
    </location>
</feature>
<dbReference type="AlphaFoldDB" id="A0A1I1T0N6"/>
<dbReference type="Gene3D" id="3.20.20.80">
    <property type="entry name" value="Glycosidases"/>
    <property type="match status" value="1"/>
</dbReference>
<dbReference type="PANTHER" id="PTHR40079">
    <property type="entry name" value="MANNAN ENDO-1,4-BETA-MANNOSIDASE E-RELATED"/>
    <property type="match status" value="1"/>
</dbReference>
<dbReference type="CDD" id="cd04086">
    <property type="entry name" value="CBM35_mannanase-like"/>
    <property type="match status" value="2"/>
</dbReference>
<dbReference type="InterPro" id="IPR022790">
    <property type="entry name" value="GH26_dom"/>
</dbReference>
<dbReference type="InterPro" id="IPR000805">
    <property type="entry name" value="Glyco_hydro_26"/>
</dbReference>
<dbReference type="SUPFAM" id="SSF49785">
    <property type="entry name" value="Galactose-binding domain-like"/>
    <property type="match status" value="2"/>
</dbReference>
<feature type="active site" description="Proton donor" evidence="4">
    <location>
        <position position="475"/>
    </location>
</feature>
<evidence type="ECO:0000256" key="4">
    <source>
        <dbReference type="PROSITE-ProRule" id="PRU01100"/>
    </source>
</evidence>
<evidence type="ECO:0000313" key="8">
    <source>
        <dbReference type="EMBL" id="SFD50628.1"/>
    </source>
</evidence>
<feature type="active site" description="Nucleophile" evidence="4">
    <location>
        <position position="567"/>
    </location>
</feature>
<comment type="similarity">
    <text evidence="1 4">Belongs to the glycosyl hydrolase 26 family.</text>
</comment>
<feature type="domain" description="CBM6" evidence="6">
    <location>
        <begin position="187"/>
        <end position="303"/>
    </location>
</feature>
<dbReference type="EMBL" id="FOMT01000001">
    <property type="protein sequence ID" value="SFD50628.1"/>
    <property type="molecule type" value="Genomic_DNA"/>
</dbReference>
<protein>
    <submittedName>
        <fullName evidence="8">Carbohydrate binding module (Family 35)</fullName>
    </submittedName>
</protein>
<keyword evidence="2 4" id="KW-0378">Hydrolase</keyword>
<dbReference type="InterPro" id="IPR005084">
    <property type="entry name" value="CBM6"/>
</dbReference>
<evidence type="ECO:0000259" key="5">
    <source>
        <dbReference type="PROSITE" id="PS50206"/>
    </source>
</evidence>
<dbReference type="Pfam" id="PF16990">
    <property type="entry name" value="CBM_35"/>
    <property type="match status" value="3"/>
</dbReference>
<dbReference type="InterPro" id="IPR008979">
    <property type="entry name" value="Galactose-bd-like_sf"/>
</dbReference>
<dbReference type="Proteomes" id="UP000198855">
    <property type="component" value="Unassembled WGS sequence"/>
</dbReference>
<dbReference type="PROSITE" id="PS51764">
    <property type="entry name" value="GH26"/>
    <property type="match status" value="1"/>
</dbReference>
<dbReference type="PANTHER" id="PTHR40079:SF4">
    <property type="entry name" value="GH26 DOMAIN-CONTAINING PROTEIN-RELATED"/>
    <property type="match status" value="1"/>
</dbReference>
<evidence type="ECO:0000256" key="2">
    <source>
        <dbReference type="ARBA" id="ARBA00022801"/>
    </source>
</evidence>
<evidence type="ECO:0000259" key="7">
    <source>
        <dbReference type="PROSITE" id="PS51764"/>
    </source>
</evidence>
<evidence type="ECO:0000313" key="9">
    <source>
        <dbReference type="Proteomes" id="UP000198855"/>
    </source>
</evidence>
<gene>
    <name evidence="8" type="ORF">SAMN05216378_0240</name>
</gene>
<keyword evidence="3 4" id="KW-0326">Glycosidase</keyword>
<feature type="domain" description="Rhodanese" evidence="5">
    <location>
        <begin position="477"/>
        <end position="492"/>
    </location>
</feature>
<reference evidence="9" key="1">
    <citation type="submission" date="2016-10" db="EMBL/GenBank/DDBJ databases">
        <authorList>
            <person name="Varghese N."/>
            <person name="Submissions S."/>
        </authorList>
    </citation>
    <scope>NUCLEOTIDE SEQUENCE [LARGE SCALE GENOMIC DNA]</scope>
    <source>
        <strain evidence="9">CGMCC 1.10784</strain>
    </source>
</reference>
<dbReference type="Pfam" id="PF02156">
    <property type="entry name" value="Glyco_hydro_26"/>
    <property type="match status" value="1"/>
</dbReference>
<dbReference type="InterPro" id="IPR001763">
    <property type="entry name" value="Rhodanese-like_dom"/>
</dbReference>
<evidence type="ECO:0000256" key="3">
    <source>
        <dbReference type="ARBA" id="ARBA00023295"/>
    </source>
</evidence>
<dbReference type="GO" id="GO:0016985">
    <property type="term" value="F:mannan endo-1,4-beta-mannosidase activity"/>
    <property type="evidence" value="ECO:0007669"/>
    <property type="project" value="InterPro"/>
</dbReference>
<dbReference type="SUPFAM" id="SSF51445">
    <property type="entry name" value="(Trans)glycosidases"/>
    <property type="match status" value="1"/>
</dbReference>
<evidence type="ECO:0000259" key="6">
    <source>
        <dbReference type="PROSITE" id="PS51175"/>
    </source>
</evidence>
<name>A0A1I1T0N6_9BACL</name>
<organism evidence="8 9">
    <name type="scientific">Paenibacillus catalpae</name>
    <dbReference type="NCBI Taxonomy" id="1045775"/>
    <lineage>
        <taxon>Bacteria</taxon>
        <taxon>Bacillati</taxon>
        <taxon>Bacillota</taxon>
        <taxon>Bacilli</taxon>
        <taxon>Bacillales</taxon>
        <taxon>Paenibacillaceae</taxon>
        <taxon>Paenibacillus</taxon>
    </lineage>
</organism>
<keyword evidence="9" id="KW-1185">Reference proteome</keyword>
<dbReference type="PROSITE" id="PS50206">
    <property type="entry name" value="RHODANESE_3"/>
    <property type="match status" value="1"/>
</dbReference>
<feature type="domain" description="GH26" evidence="7">
    <location>
        <begin position="324"/>
        <end position="619"/>
    </location>
</feature>
<accession>A0A1I1T0N6</accession>
<sequence length="939" mass="102444">MAVSWKKWSSSFLSLVLFVGLLLSMELNPVSASSADLPVTSLVVSYKDAVLNGYGVQKLTDPQDNDTIYDGDGYISFFFNEDPSSSQPVGTATFKLNTAEAGLFKLTLGYYIPEGYGSKDTGIEVNGSGVGSITLDAPPAGKVTNEKMVSKIMLNAGANEITFNRGWGYYGIEYVKIESALPPVASDKMEAEDGVMTGDVIIDTAGTGYSGTGYASFKSSGSLTLTYNAATSGLYDLAIGYSSPNGDKKTQLAINGQTSEISLPASANYTEVSGGKALLNAGSNTIQFNPGWGWYNIDYIKVSATGAREQHNVENKLVNPNATVETKALMSYLVEHYGKTIISGQQTLEDAQWIKEQTGKYPAIFSTDMMDYSPSRVEHGTASTEVDKAIQWGKEGGIVAFVWHWNAPKGLYDIPGKEWWSGFYTDATSFNVQYALEHPESEDYQLLLRDIDAIAVQLKRLQDAHIPVLWRPLHEAEGGWFWWGAKGPEPTKQLYRLMYDRLTSYHHLNNLIWVWNSESPDWYPGDDVVDIVSVDIYNQAGNYGPNIAKYDSLVNLVQDKKLVALPENGPIPDPEQLQAYSAHWLYFNTWTGDFIRNGQYNSIDHIQKVFNSDYVITRDELPRNLYTSFKFEAEKGTLTGLHVSAENSGYSGDGYVTGFDNEGDNLVVPLNVPVSGTYQLSLRYKAQGDKTNPVLLNGGKLADYVFSNSQSWTDGVVGEYELEAGSHTLTVGKSWGWIDVDYAELNYIAPVPLKATISYSQTVPTNKDVIATLATNKPVTIENNGGSNQYTFHKNGEFIFTFVDEDGNSGTATATVSNIDKTAPSLTVSASTTVLTIPNHALVPIELKLNAEDTGSRVAGIKLISVTSNESDNGLGDGDKPDDIQNANIGTADTSIQLRAERSGKGSGRVYTMIYEASDYAGNRTKAAVNVNVPHSAKK</sequence>